<dbReference type="PANTHER" id="PTHR46111:SF1">
    <property type="entry name" value="RIBOSOMAL RNA SMALL SUBUNIT METHYLTRANSFERASE I"/>
    <property type="match status" value="1"/>
</dbReference>
<keyword evidence="5" id="KW-0949">S-adenosyl-L-methionine</keyword>
<keyword evidence="2" id="KW-0698">rRNA processing</keyword>
<dbReference type="InterPro" id="IPR000878">
    <property type="entry name" value="4pyrrol_Mease"/>
</dbReference>
<dbReference type="Gene3D" id="3.40.1010.10">
    <property type="entry name" value="Cobalt-precorrin-4 Transmethylase, Domain 1"/>
    <property type="match status" value="1"/>
</dbReference>
<dbReference type="CDD" id="cd11648">
    <property type="entry name" value="RsmI"/>
    <property type="match status" value="1"/>
</dbReference>
<keyword evidence="4" id="KW-0808">Transferase</keyword>
<dbReference type="InterPro" id="IPR018063">
    <property type="entry name" value="SAM_MeTrfase_RsmI_CS"/>
</dbReference>
<evidence type="ECO:0000256" key="4">
    <source>
        <dbReference type="ARBA" id="ARBA00022679"/>
    </source>
</evidence>
<protein>
    <recommendedName>
        <fullName evidence="6">Tetrapyrrole methylase domain-containing protein</fullName>
    </recommendedName>
</protein>
<dbReference type="AlphaFoldDB" id="A0A381WLR7"/>
<keyword evidence="1" id="KW-0963">Cytoplasm</keyword>
<gene>
    <name evidence="7" type="ORF">METZ01_LOCUS105992</name>
</gene>
<dbReference type="InterPro" id="IPR014776">
    <property type="entry name" value="4pyrrole_Mease_sub2"/>
</dbReference>
<feature type="non-terminal residue" evidence="7">
    <location>
        <position position="144"/>
    </location>
</feature>
<keyword evidence="3" id="KW-0489">Methyltransferase</keyword>
<evidence type="ECO:0000256" key="1">
    <source>
        <dbReference type="ARBA" id="ARBA00022490"/>
    </source>
</evidence>
<evidence type="ECO:0000256" key="5">
    <source>
        <dbReference type="ARBA" id="ARBA00022691"/>
    </source>
</evidence>
<dbReference type="GO" id="GO:0032259">
    <property type="term" value="P:methylation"/>
    <property type="evidence" value="ECO:0007669"/>
    <property type="project" value="UniProtKB-KW"/>
</dbReference>
<dbReference type="PROSITE" id="PS01296">
    <property type="entry name" value="RSMI"/>
    <property type="match status" value="1"/>
</dbReference>
<evidence type="ECO:0000259" key="6">
    <source>
        <dbReference type="Pfam" id="PF00590"/>
    </source>
</evidence>
<organism evidence="7">
    <name type="scientific">marine metagenome</name>
    <dbReference type="NCBI Taxonomy" id="408172"/>
    <lineage>
        <taxon>unclassified sequences</taxon>
        <taxon>metagenomes</taxon>
        <taxon>ecological metagenomes</taxon>
    </lineage>
</organism>
<feature type="domain" description="Tetrapyrrole methylase" evidence="6">
    <location>
        <begin position="10"/>
        <end position="133"/>
    </location>
</feature>
<dbReference type="InterPro" id="IPR035996">
    <property type="entry name" value="4pyrrol_Methylase_sf"/>
</dbReference>
<dbReference type="PANTHER" id="PTHR46111">
    <property type="entry name" value="RIBOSOMAL RNA SMALL SUBUNIT METHYLTRANSFERASE I"/>
    <property type="match status" value="1"/>
</dbReference>
<reference evidence="7" key="1">
    <citation type="submission" date="2018-05" db="EMBL/GenBank/DDBJ databases">
        <authorList>
            <person name="Lanie J.A."/>
            <person name="Ng W.-L."/>
            <person name="Kazmierczak K.M."/>
            <person name="Andrzejewski T.M."/>
            <person name="Davidsen T.M."/>
            <person name="Wayne K.J."/>
            <person name="Tettelin H."/>
            <person name="Glass J.I."/>
            <person name="Rusch D."/>
            <person name="Podicherti R."/>
            <person name="Tsui H.-C.T."/>
            <person name="Winkler M.E."/>
        </authorList>
    </citation>
    <scope>NUCLEOTIDE SEQUENCE</scope>
</reference>
<dbReference type="SUPFAM" id="SSF53790">
    <property type="entry name" value="Tetrapyrrole methylase"/>
    <property type="match status" value="1"/>
</dbReference>
<dbReference type="GO" id="GO:0006364">
    <property type="term" value="P:rRNA processing"/>
    <property type="evidence" value="ECO:0007669"/>
    <property type="project" value="UniProtKB-KW"/>
</dbReference>
<dbReference type="Gene3D" id="3.30.950.10">
    <property type="entry name" value="Methyltransferase, Cobalt-precorrin-4 Transmethylase, Domain 2"/>
    <property type="match status" value="1"/>
</dbReference>
<evidence type="ECO:0000256" key="2">
    <source>
        <dbReference type="ARBA" id="ARBA00022552"/>
    </source>
</evidence>
<dbReference type="InterPro" id="IPR008189">
    <property type="entry name" value="rRNA_ssu_MeTfrase_I"/>
</dbReference>
<dbReference type="Pfam" id="PF00590">
    <property type="entry name" value="TP_methylase"/>
    <property type="match status" value="1"/>
</dbReference>
<dbReference type="InterPro" id="IPR014777">
    <property type="entry name" value="4pyrrole_Mease_sub1"/>
</dbReference>
<accession>A0A381WLR7</accession>
<sequence>MKILNIYKIKNKLKTYHDHNGEKVRPRIIEKILRGKRIALVSDAGTPLISDPGYKLVVEARDKKIYVTTCPGASAPIAALSISGMPTDRFFFLGFLPLKEINRAKILEEVKNIHSTLVFFEAPKRLKKTLEELFLFLGNRPVSI</sequence>
<evidence type="ECO:0000256" key="3">
    <source>
        <dbReference type="ARBA" id="ARBA00022603"/>
    </source>
</evidence>
<dbReference type="EMBL" id="UINC01012129">
    <property type="protein sequence ID" value="SVA53138.1"/>
    <property type="molecule type" value="Genomic_DNA"/>
</dbReference>
<evidence type="ECO:0000313" key="7">
    <source>
        <dbReference type="EMBL" id="SVA53138.1"/>
    </source>
</evidence>
<dbReference type="GO" id="GO:0008168">
    <property type="term" value="F:methyltransferase activity"/>
    <property type="evidence" value="ECO:0007669"/>
    <property type="project" value="UniProtKB-KW"/>
</dbReference>
<name>A0A381WLR7_9ZZZZ</name>
<proteinExistence type="predicted"/>